<dbReference type="InterPro" id="IPR036388">
    <property type="entry name" value="WH-like_DNA-bd_sf"/>
</dbReference>
<dbReference type="SUPFAM" id="SSF52540">
    <property type="entry name" value="P-loop containing nucleoside triphosphate hydrolases"/>
    <property type="match status" value="1"/>
</dbReference>
<dbReference type="InterPro" id="IPR020472">
    <property type="entry name" value="WD40_PAC1"/>
</dbReference>
<dbReference type="GO" id="GO:0043531">
    <property type="term" value="F:ADP binding"/>
    <property type="evidence" value="ECO:0007669"/>
    <property type="project" value="InterPro"/>
</dbReference>
<keyword evidence="1 7" id="KW-0853">WD repeat</keyword>
<keyword evidence="3" id="KW-0677">Repeat</keyword>
<evidence type="ECO:0000256" key="3">
    <source>
        <dbReference type="ARBA" id="ARBA00022737"/>
    </source>
</evidence>
<feature type="repeat" description="WD" evidence="7">
    <location>
        <begin position="1044"/>
        <end position="1078"/>
    </location>
</feature>
<dbReference type="PIRSF" id="PIRSF037646">
    <property type="entry name" value="Apop_pept_activating-1"/>
    <property type="match status" value="1"/>
</dbReference>
<evidence type="ECO:0000256" key="4">
    <source>
        <dbReference type="ARBA" id="ARBA00022837"/>
    </source>
</evidence>
<dbReference type="InterPro" id="IPR019775">
    <property type="entry name" value="WD40_repeat_CS"/>
</dbReference>
<dbReference type="GO" id="GO:0097190">
    <property type="term" value="P:apoptotic signaling pathway"/>
    <property type="evidence" value="ECO:0007669"/>
    <property type="project" value="InterPro"/>
</dbReference>
<dbReference type="InterPro" id="IPR037963">
    <property type="entry name" value="APAF1_CARD_dom"/>
</dbReference>
<dbReference type="InterPro" id="IPR001315">
    <property type="entry name" value="CARD"/>
</dbReference>
<keyword evidence="10" id="KW-0378">Hydrolase</keyword>
<dbReference type="InterPro" id="IPR015943">
    <property type="entry name" value="WD40/YVTN_repeat-like_dom_sf"/>
</dbReference>
<dbReference type="FunFam" id="3.40.50.300:FF:000502">
    <property type="entry name" value="Apoptotic protease-activating factor 1"/>
    <property type="match status" value="1"/>
</dbReference>
<dbReference type="GO" id="GO:0005524">
    <property type="term" value="F:ATP binding"/>
    <property type="evidence" value="ECO:0007669"/>
    <property type="project" value="UniProtKB-UniRule"/>
</dbReference>
<dbReference type="GeneID" id="109265383"/>
<accession>A0A9W2UYS9</accession>
<feature type="repeat" description="WD" evidence="7">
    <location>
        <begin position="702"/>
        <end position="743"/>
    </location>
</feature>
<dbReference type="Gene3D" id="3.40.50.300">
    <property type="entry name" value="P-loop containing nucleotide triphosphate hydrolases"/>
    <property type="match status" value="1"/>
</dbReference>
<evidence type="ECO:0000313" key="9">
    <source>
        <dbReference type="Proteomes" id="UP001165780"/>
    </source>
</evidence>
<dbReference type="InterPro" id="IPR011029">
    <property type="entry name" value="DEATH-like_dom_sf"/>
</dbReference>
<keyword evidence="5" id="KW-0963">Cytoplasm</keyword>
<dbReference type="PANTHER" id="PTHR22845:SF5">
    <property type="entry name" value="APOPTOTIC PROTEASE-ACTIVATING FACTOR 1"/>
    <property type="match status" value="1"/>
</dbReference>
<evidence type="ECO:0000256" key="7">
    <source>
        <dbReference type="PROSITE-ProRule" id="PRU00221"/>
    </source>
</evidence>
<dbReference type="Pfam" id="PF17908">
    <property type="entry name" value="APAF1_C"/>
    <property type="match status" value="1"/>
</dbReference>
<dbReference type="Pfam" id="PF00931">
    <property type="entry name" value="NB-ARC"/>
    <property type="match status" value="1"/>
</dbReference>
<feature type="repeat" description="WD" evidence="7">
    <location>
        <begin position="841"/>
        <end position="873"/>
    </location>
</feature>
<dbReference type="InterPro" id="IPR048975">
    <property type="entry name" value="WHD_APAF1"/>
</dbReference>
<feature type="repeat" description="WD" evidence="7">
    <location>
        <begin position="962"/>
        <end position="1003"/>
    </location>
</feature>
<dbReference type="PROSITE" id="PS00678">
    <property type="entry name" value="WD_REPEATS_1"/>
    <property type="match status" value="3"/>
</dbReference>
<feature type="repeat" description="WD" evidence="7">
    <location>
        <begin position="616"/>
        <end position="657"/>
    </location>
</feature>
<dbReference type="FunFam" id="2.130.10.10:FF:000135">
    <property type="entry name" value="Apoptotic protease-activating factor 1"/>
    <property type="match status" value="1"/>
</dbReference>
<dbReference type="InterPro" id="IPR001680">
    <property type="entry name" value="WD40_rpt"/>
</dbReference>
<dbReference type="FunFam" id="1.10.10.10:FF:000204">
    <property type="entry name" value="Apoptotic protease-activating factor 1"/>
    <property type="match status" value="1"/>
</dbReference>
<organism evidence="9 10">
    <name type="scientific">Panthera pardus</name>
    <name type="common">Leopard</name>
    <name type="synonym">Felis pardus</name>
    <dbReference type="NCBI Taxonomy" id="9691"/>
    <lineage>
        <taxon>Eukaryota</taxon>
        <taxon>Metazoa</taxon>
        <taxon>Chordata</taxon>
        <taxon>Craniata</taxon>
        <taxon>Vertebrata</taxon>
        <taxon>Euteleostomi</taxon>
        <taxon>Mammalia</taxon>
        <taxon>Eutheria</taxon>
        <taxon>Laurasiatheria</taxon>
        <taxon>Carnivora</taxon>
        <taxon>Feliformia</taxon>
        <taxon>Felidae</taxon>
        <taxon>Pantherinae</taxon>
        <taxon>Panthera</taxon>
    </lineage>
</organism>
<dbReference type="Gene3D" id="1.10.8.430">
    <property type="entry name" value="Helical domain of apoptotic protease-activating factors"/>
    <property type="match status" value="1"/>
</dbReference>
<keyword evidence="4" id="KW-0106">Calcium</keyword>
<feature type="repeat" description="WD" evidence="7">
    <location>
        <begin position="574"/>
        <end position="615"/>
    </location>
</feature>
<dbReference type="Gene3D" id="1.10.10.10">
    <property type="entry name" value="Winged helix-like DNA-binding domain superfamily/Winged helix DNA-binding domain"/>
    <property type="match status" value="1"/>
</dbReference>
<feature type="repeat" description="WD" evidence="7">
    <location>
        <begin position="1086"/>
        <end position="1127"/>
    </location>
</feature>
<proteinExistence type="predicted"/>
<protein>
    <recommendedName>
        <fullName evidence="5">Apoptotic protease-activating factor 1</fullName>
        <shortName evidence="5">APAF-1</shortName>
    </recommendedName>
</protein>
<keyword evidence="9" id="KW-1185">Reference proteome</keyword>
<evidence type="ECO:0000259" key="8">
    <source>
        <dbReference type="PROSITE" id="PS50209"/>
    </source>
</evidence>
<dbReference type="PROSITE" id="PS50082">
    <property type="entry name" value="WD_REPEATS_2"/>
    <property type="match status" value="9"/>
</dbReference>
<feature type="repeat" description="WD" evidence="7">
    <location>
        <begin position="1003"/>
        <end position="1043"/>
    </location>
</feature>
<dbReference type="PRINTS" id="PR00320">
    <property type="entry name" value="GPROTEINBRPT"/>
</dbReference>
<feature type="binding site" evidence="6">
    <location>
        <position position="266"/>
    </location>
    <ligand>
        <name>ATP</name>
        <dbReference type="ChEBI" id="CHEBI:30616"/>
    </ligand>
</feature>
<feature type="repeat" description="WD" evidence="7">
    <location>
        <begin position="658"/>
        <end position="701"/>
    </location>
</feature>
<dbReference type="GO" id="GO:0042981">
    <property type="term" value="P:regulation of apoptotic process"/>
    <property type="evidence" value="ECO:0007669"/>
    <property type="project" value="InterPro"/>
</dbReference>
<dbReference type="PROSITE" id="PS50294">
    <property type="entry name" value="WD_REPEATS_REGION"/>
    <property type="match status" value="6"/>
</dbReference>
<dbReference type="GO" id="GO:0006508">
    <property type="term" value="P:proteolysis"/>
    <property type="evidence" value="ECO:0007669"/>
    <property type="project" value="UniProtKB-KW"/>
</dbReference>
<dbReference type="InterPro" id="IPR027417">
    <property type="entry name" value="P-loop_NTPase"/>
</dbReference>
<dbReference type="CDD" id="cd00200">
    <property type="entry name" value="WD40"/>
    <property type="match status" value="2"/>
</dbReference>
<dbReference type="SMART" id="SM00320">
    <property type="entry name" value="WD40"/>
    <property type="match status" value="13"/>
</dbReference>
<dbReference type="GO" id="GO:0043293">
    <property type="term" value="C:apoptosome"/>
    <property type="evidence" value="ECO:0007669"/>
    <property type="project" value="InterPro"/>
</dbReference>
<dbReference type="Gene3D" id="1.10.533.10">
    <property type="entry name" value="Death Domain, Fas"/>
    <property type="match status" value="1"/>
</dbReference>
<dbReference type="PANTHER" id="PTHR22845">
    <property type="entry name" value="APOPTOTIC PROTEASE-ACTIVATING FACTOR 1"/>
    <property type="match status" value="1"/>
</dbReference>
<comment type="subcellular location">
    <subcellularLocation>
        <location evidence="5">Cytoplasm</location>
    </subcellularLocation>
</comment>
<dbReference type="CDD" id="cd08323">
    <property type="entry name" value="CARD_APAF1"/>
    <property type="match status" value="1"/>
</dbReference>
<dbReference type="Pfam" id="PF00619">
    <property type="entry name" value="CARD"/>
    <property type="match status" value="1"/>
</dbReference>
<dbReference type="InterPro" id="IPR041452">
    <property type="entry name" value="APAF1_C"/>
</dbReference>
<evidence type="ECO:0000256" key="1">
    <source>
        <dbReference type="ARBA" id="ARBA00022574"/>
    </source>
</evidence>
<dbReference type="SUPFAM" id="SSF47986">
    <property type="entry name" value="DEATH domain"/>
    <property type="match status" value="1"/>
</dbReference>
<evidence type="ECO:0000256" key="2">
    <source>
        <dbReference type="ARBA" id="ARBA00022703"/>
    </source>
</evidence>
<dbReference type="InterPro" id="IPR002182">
    <property type="entry name" value="NB-ARC"/>
</dbReference>
<dbReference type="Gene3D" id="2.130.10.10">
    <property type="entry name" value="YVTN repeat-like/Quinoprotein amine dehydrogenase"/>
    <property type="match status" value="2"/>
</dbReference>
<keyword evidence="5 6" id="KW-0067">ATP-binding</keyword>
<dbReference type="FunFam" id="2.130.10.10:FF:000196">
    <property type="entry name" value="Apoptotic protease-activating factor 1"/>
    <property type="match status" value="1"/>
</dbReference>
<keyword evidence="2 5" id="KW-0053">Apoptosis</keyword>
<dbReference type="InterPro" id="IPR036322">
    <property type="entry name" value="WD40_repeat_dom_sf"/>
</dbReference>
<dbReference type="FunFam" id="1.10.533.10:FF:000014">
    <property type="entry name" value="Apoptotic protease-activating factor 1"/>
    <property type="match status" value="1"/>
</dbReference>
<dbReference type="RefSeq" id="XP_053751293.1">
    <property type="nucleotide sequence ID" value="XM_053895318.1"/>
</dbReference>
<dbReference type="GO" id="GO:0008233">
    <property type="term" value="F:peptidase activity"/>
    <property type="evidence" value="ECO:0007669"/>
    <property type="project" value="UniProtKB-KW"/>
</dbReference>
<evidence type="ECO:0000256" key="5">
    <source>
        <dbReference type="PIRNR" id="PIRNR037646"/>
    </source>
</evidence>
<dbReference type="SUPFAM" id="SSF50978">
    <property type="entry name" value="WD40 repeat-like"/>
    <property type="match status" value="2"/>
</dbReference>
<dbReference type="CTD" id="317"/>
<dbReference type="InterPro" id="IPR017251">
    <property type="entry name" value="Apaf-1"/>
</dbReference>
<evidence type="ECO:0000256" key="6">
    <source>
        <dbReference type="PIRSR" id="PIRSR037646-50"/>
    </source>
</evidence>
<name>A0A9W2UYS9_PANPR</name>
<dbReference type="Pfam" id="PF00400">
    <property type="entry name" value="WD40"/>
    <property type="match status" value="9"/>
</dbReference>
<dbReference type="GO" id="GO:0048731">
    <property type="term" value="P:system development"/>
    <property type="evidence" value="ECO:0007669"/>
    <property type="project" value="UniProtKB-ARBA"/>
</dbReference>
<feature type="binding site" evidence="6">
    <location>
        <begin position="155"/>
        <end position="162"/>
    </location>
    <ligand>
        <name>ATP</name>
        <dbReference type="ChEBI" id="CHEBI:30616"/>
    </ligand>
</feature>
<sequence>MDAKARNCLLQHREALEKDIKTSYIMDCMINDGVLTVSEEEKVKNEPTQQQRAALLIKMILKKDNCSYISFYNALIHEGYKDLAGLLHGGIPVISSSNGGKDSVGGITSYVRTVLCEGGVPQRPVVFVTRKKLVNSIQQNLFKLNGEPGWVIIYGMAGCGKSVLAAETVRDHSFLDGCFPGGVHWVSVGKQDKSGLLMKLQNLCARLDQDESFSQRLPLNIEEAKDRLRILMLRKHPRSLLILDDVWDPWVLKAFDNQCQILITTRDKSVTDSVMGPKYVVSVESGLGKEKGLEILSLFVNMKKADLPEQAHSIIKECKGSPLVVSLIGALLRDFPNRWDYYLRQLQNKQFKRIRKSSFYDYEALDEAMSISVEMLREDIKDYYTDLSILQKDVKVPTKVLCILWDMETEEVEDILQEFVNKSLLFCDRNGKSFCYYLHDLQVDFLIEKNRNQLQDLHKKLVTQFQRHHQPHTLSPDQEDCMYWYNFLAYHMASANMHKVRSTFVMLFFPSGDLCCHLQVGNLILRILYFWQYNVKRQFTSLLKEITFTYWVSVHFLLVCRNKKNNKNLSRLVVRPHTDAVYHACFSEDGQRIASCGVDKTLQVFKAETGEKLLEIKAHEDEVLCCAFSADDRFIATCSVDKKVKIWNSMTGELVHIYDEHSEQVNCCHFTNNSHHLLLATASSDCFLKLWDLTQKECRNTMFGHTNSVNHCRFSPDDKLLASCSADGTLKLWDVKSANERESINVKQFFLNSEEPQEDMEVIVKCCSWSADGARIMVAAKNKIFLFDIHASGLLAEIHTGHHSTIQYCDFSPQNHLAVVALSQCCVELWNMDSCLKVADCRGHLSWVHCVMFSPDGSSFLTSSDDQTIRLWETKKVCENSAIVLKQEIDVVFQENEVMVLAVDNVRHLQLINGKTGQTDYLTEAQVSCCCLSPHLEYIAFGGEDGAIEILELLNNRIFQSRIGHKKTVRHIQFTDDGKTLISSSDDSSIQVWNWQSEEYVFLQAHQETVKDFRLLKNSRLLSWSFDGTVKVWSIITGRIEKDFVCHQDTVLSCDISPDATKFSSTSADKTAKIWSFELLSPLHELRGHKGCVRCSAFSVDSTLLATGDDNGEIRVWNVSNGELLHLCAPISVEEGAATHGGWVTDLCFSPDSKMLVSAGGYLKWWSVDTGESSQTFYTNGTNLKKIHVSPDFKTYVTVDNLGILYILQMLE</sequence>
<keyword evidence="5 6" id="KW-0547">Nucleotide-binding</keyword>
<keyword evidence="10" id="KW-0645">Protease</keyword>
<dbReference type="AlphaFoldDB" id="A0A9W2UYS9"/>
<gene>
    <name evidence="10" type="primary">APAF1</name>
</gene>
<evidence type="ECO:0000313" key="10">
    <source>
        <dbReference type="RefSeq" id="XP_053751293.1"/>
    </source>
</evidence>
<dbReference type="Gene3D" id="1.25.40.370">
    <property type="match status" value="1"/>
</dbReference>
<feature type="domain" description="CARD" evidence="8">
    <location>
        <begin position="1"/>
        <end position="90"/>
    </location>
</feature>
<dbReference type="Pfam" id="PF21296">
    <property type="entry name" value="WHD_APAF1"/>
    <property type="match status" value="1"/>
</dbReference>
<dbReference type="InterPro" id="IPR042197">
    <property type="entry name" value="Apaf_helical"/>
</dbReference>
<comment type="subunit">
    <text evidence="5">Monomer. Oligomerizes upon binding of cytochrome c and dATP.</text>
</comment>
<dbReference type="Proteomes" id="UP001165780">
    <property type="component" value="Unplaced"/>
</dbReference>
<reference evidence="10" key="1">
    <citation type="submission" date="2025-08" db="UniProtKB">
        <authorList>
            <consortium name="RefSeq"/>
        </authorList>
    </citation>
    <scope>IDENTIFICATION</scope>
    <source>
        <tissue evidence="10">Whole blood</tissue>
    </source>
</reference>
<dbReference type="PRINTS" id="PR00364">
    <property type="entry name" value="DISEASERSIST"/>
</dbReference>
<dbReference type="PROSITE" id="PS50209">
    <property type="entry name" value="CARD"/>
    <property type="match status" value="1"/>
</dbReference>
<comment type="function">
    <text evidence="5">Oligomeric Apaf-1 mediates the cytochrome c-dependent autocatalytic activation of pro-caspase-9 (Apaf-3), leading to the activation of caspase-3 and apoptosis. This activation requires ATP.</text>
</comment>
<dbReference type="FunFam" id="1.10.8.430:FF:000001">
    <property type="entry name" value="Apoptotic protease-activating factor 1"/>
    <property type="match status" value="1"/>
</dbReference>